<proteinExistence type="predicted"/>
<protein>
    <submittedName>
        <fullName evidence="2">Uncharacterized protein</fullName>
    </submittedName>
</protein>
<accession>A0A558DGM1</accession>
<dbReference type="Proteomes" id="UP000317355">
    <property type="component" value="Unassembled WGS sequence"/>
</dbReference>
<evidence type="ECO:0000313" key="2">
    <source>
        <dbReference type="EMBL" id="TVT60171.1"/>
    </source>
</evidence>
<name>A0A558DGM1_9GAMM</name>
<gene>
    <name evidence="2" type="ORF">FHK82_00210</name>
</gene>
<evidence type="ECO:0000256" key="1">
    <source>
        <dbReference type="SAM" id="MobiDB-lite"/>
    </source>
</evidence>
<feature type="region of interest" description="Disordered" evidence="1">
    <location>
        <begin position="52"/>
        <end position="74"/>
    </location>
</feature>
<organism evidence="2 3">
    <name type="scientific">Sedimenticola thiotaurini</name>
    <dbReference type="NCBI Taxonomy" id="1543721"/>
    <lineage>
        <taxon>Bacteria</taxon>
        <taxon>Pseudomonadati</taxon>
        <taxon>Pseudomonadota</taxon>
        <taxon>Gammaproteobacteria</taxon>
        <taxon>Chromatiales</taxon>
        <taxon>Sedimenticolaceae</taxon>
        <taxon>Sedimenticola</taxon>
    </lineage>
</organism>
<dbReference type="EMBL" id="VMRY01000001">
    <property type="protein sequence ID" value="TVT60171.1"/>
    <property type="molecule type" value="Genomic_DNA"/>
</dbReference>
<evidence type="ECO:0000313" key="3">
    <source>
        <dbReference type="Proteomes" id="UP000317355"/>
    </source>
</evidence>
<comment type="caution">
    <text evidence="2">The sequence shown here is derived from an EMBL/GenBank/DDBJ whole genome shotgun (WGS) entry which is preliminary data.</text>
</comment>
<reference evidence="2 3" key="1">
    <citation type="submission" date="2019-07" db="EMBL/GenBank/DDBJ databases">
        <title>The pathways for chlorine oxyanion respiration interact through the shared metabolite chlorate.</title>
        <authorList>
            <person name="Barnum T.P."/>
            <person name="Cheng Y."/>
            <person name="Hill K.A."/>
            <person name="Lucas L.N."/>
            <person name="Carlson H.K."/>
            <person name="Coates J.D."/>
        </authorList>
    </citation>
    <scope>NUCLEOTIDE SEQUENCE [LARGE SCALE GENOMIC DNA]</scope>
    <source>
        <strain evidence="2">BK-3</strain>
    </source>
</reference>
<sequence length="74" mass="8458">MPSLIQFPTKQREAVTAFQQTAEEIGAEPRYIRNKQVTAMMQASLDRLRLASPRQERRHTLSRGAAEHCRFSTG</sequence>
<dbReference type="AlphaFoldDB" id="A0A558DGM1"/>